<keyword evidence="3" id="KW-1185">Reference proteome</keyword>
<dbReference type="EMBL" id="BQNB010018565">
    <property type="protein sequence ID" value="GJT75808.1"/>
    <property type="molecule type" value="Genomic_DNA"/>
</dbReference>
<feature type="transmembrane region" description="Helical" evidence="1">
    <location>
        <begin position="175"/>
        <end position="195"/>
    </location>
</feature>
<feature type="transmembrane region" description="Helical" evidence="1">
    <location>
        <begin position="112"/>
        <end position="133"/>
    </location>
</feature>
<keyword evidence="1" id="KW-1133">Transmembrane helix</keyword>
<reference evidence="2" key="2">
    <citation type="submission" date="2022-01" db="EMBL/GenBank/DDBJ databases">
        <authorList>
            <person name="Yamashiro T."/>
            <person name="Shiraishi A."/>
            <person name="Satake H."/>
            <person name="Nakayama K."/>
        </authorList>
    </citation>
    <scope>NUCLEOTIDE SEQUENCE</scope>
</reference>
<feature type="transmembrane region" description="Helical" evidence="1">
    <location>
        <begin position="139"/>
        <end position="163"/>
    </location>
</feature>
<accession>A0ABQ5GJD7</accession>
<evidence type="ECO:0000313" key="2">
    <source>
        <dbReference type="EMBL" id="GJT75808.1"/>
    </source>
</evidence>
<sequence>MSALNCLLKLSGGPAITPGKSPEKESHSSFPFPLISATCRPGNYPQPSPSTSHIRNPILSLGYSGTRLKLCVIHQERSELQGVSGPVSADSHETERPALDPWLLIAPHPDSLLLDSIIISVIWYRSLLIFIIYGYDISASYMCIIPDLLLVPALVILSLLLLIDNLISIQCCSRIQPFPLSSAAVISFTLCHALFMQCSFINNFLTYSELDQCLTGIIEYQVESIFRK</sequence>
<proteinExistence type="predicted"/>
<gene>
    <name evidence="2" type="ORF">Tco_1042533</name>
</gene>
<reference evidence="2" key="1">
    <citation type="journal article" date="2022" name="Int. J. Mol. Sci.">
        <title>Draft Genome of Tanacetum Coccineum: Genomic Comparison of Closely Related Tanacetum-Family Plants.</title>
        <authorList>
            <person name="Yamashiro T."/>
            <person name="Shiraishi A."/>
            <person name="Nakayama K."/>
            <person name="Satake H."/>
        </authorList>
    </citation>
    <scope>NUCLEOTIDE SEQUENCE</scope>
</reference>
<organism evidence="2 3">
    <name type="scientific">Tanacetum coccineum</name>
    <dbReference type="NCBI Taxonomy" id="301880"/>
    <lineage>
        <taxon>Eukaryota</taxon>
        <taxon>Viridiplantae</taxon>
        <taxon>Streptophyta</taxon>
        <taxon>Embryophyta</taxon>
        <taxon>Tracheophyta</taxon>
        <taxon>Spermatophyta</taxon>
        <taxon>Magnoliopsida</taxon>
        <taxon>eudicotyledons</taxon>
        <taxon>Gunneridae</taxon>
        <taxon>Pentapetalae</taxon>
        <taxon>asterids</taxon>
        <taxon>campanulids</taxon>
        <taxon>Asterales</taxon>
        <taxon>Asteraceae</taxon>
        <taxon>Asteroideae</taxon>
        <taxon>Anthemideae</taxon>
        <taxon>Anthemidinae</taxon>
        <taxon>Tanacetum</taxon>
    </lineage>
</organism>
<evidence type="ECO:0000256" key="1">
    <source>
        <dbReference type="SAM" id="Phobius"/>
    </source>
</evidence>
<protein>
    <submittedName>
        <fullName evidence="2">Uncharacterized protein</fullName>
    </submittedName>
</protein>
<keyword evidence="1" id="KW-0472">Membrane</keyword>
<dbReference type="Proteomes" id="UP001151760">
    <property type="component" value="Unassembled WGS sequence"/>
</dbReference>
<evidence type="ECO:0000313" key="3">
    <source>
        <dbReference type="Proteomes" id="UP001151760"/>
    </source>
</evidence>
<keyword evidence="1" id="KW-0812">Transmembrane</keyword>
<name>A0ABQ5GJD7_9ASTR</name>
<comment type="caution">
    <text evidence="2">The sequence shown here is derived from an EMBL/GenBank/DDBJ whole genome shotgun (WGS) entry which is preliminary data.</text>
</comment>